<evidence type="ECO:0008006" key="3">
    <source>
        <dbReference type="Google" id="ProtNLM"/>
    </source>
</evidence>
<dbReference type="Pfam" id="PF13174">
    <property type="entry name" value="TPR_6"/>
    <property type="match status" value="1"/>
</dbReference>
<gene>
    <name evidence="1" type="ORF">Pan14r_35530</name>
</gene>
<dbReference type="InterPro" id="IPR019734">
    <property type="entry name" value="TPR_rpt"/>
</dbReference>
<keyword evidence="2" id="KW-1185">Reference proteome</keyword>
<protein>
    <recommendedName>
        <fullName evidence="3">Outer membrane protein assembly factor BamD</fullName>
    </recommendedName>
</protein>
<dbReference type="InterPro" id="IPR011990">
    <property type="entry name" value="TPR-like_helical_dom_sf"/>
</dbReference>
<accession>A0A5C5Y8U6</accession>
<comment type="caution">
    <text evidence="1">The sequence shown here is derived from an EMBL/GenBank/DDBJ whole genome shotgun (WGS) entry which is preliminary data.</text>
</comment>
<sequence length="443" mass="50260">MKSAPQPSPISSFRRCRNALTTTWSLVALACVTGCQSIPGTPTGFGEIFGRPDESVDAADEPPARENLISQVSHTTESDIEATAADKTTWETTQDQATSVMNFVTGREQVDHSKAKDLYQQGDAEFRRASGMDRQEAQDAFLGAAKLFKRAAEAAPGTAIEQDAMMMRGESLFFADRLPDAVDVYQTLQKDFPRNRHNDRVAARLFSISRYWIDVERATEDDWFTLDLFDRTKPRLDADGNAVRVLDQIRYDDPTGRLADDATMAAAAEYIRQGKFEMADEFLTDLRESFPDSEHLFLAHLMGIRCKLEVYAGPHYSALLLDEADKLVKQTRTRFPDKMRDQKYADMVARAAAEIDYLKAEKLFKRAQYRDKQKYFGAAAGYYQRILDNYPDTPFAETARERLQAVNDQPVRPAKRLSWLQNLFPDRGNNKPPLEPTYETILR</sequence>
<dbReference type="AlphaFoldDB" id="A0A5C5Y8U6"/>
<dbReference type="PROSITE" id="PS51257">
    <property type="entry name" value="PROKAR_LIPOPROTEIN"/>
    <property type="match status" value="1"/>
</dbReference>
<dbReference type="EMBL" id="SJPL01000001">
    <property type="protein sequence ID" value="TWT71243.1"/>
    <property type="molecule type" value="Genomic_DNA"/>
</dbReference>
<dbReference type="SUPFAM" id="SSF48452">
    <property type="entry name" value="TPR-like"/>
    <property type="match status" value="1"/>
</dbReference>
<reference evidence="1 2" key="1">
    <citation type="submission" date="2019-02" db="EMBL/GenBank/DDBJ databases">
        <title>Deep-cultivation of Planctomycetes and their phenomic and genomic characterization uncovers novel biology.</title>
        <authorList>
            <person name="Wiegand S."/>
            <person name="Jogler M."/>
            <person name="Boedeker C."/>
            <person name="Pinto D."/>
            <person name="Vollmers J."/>
            <person name="Rivas-Marin E."/>
            <person name="Kohn T."/>
            <person name="Peeters S.H."/>
            <person name="Heuer A."/>
            <person name="Rast P."/>
            <person name="Oberbeckmann S."/>
            <person name="Bunk B."/>
            <person name="Jeske O."/>
            <person name="Meyerdierks A."/>
            <person name="Storesund J.E."/>
            <person name="Kallscheuer N."/>
            <person name="Luecker S."/>
            <person name="Lage O.M."/>
            <person name="Pohl T."/>
            <person name="Merkel B.J."/>
            <person name="Hornburger P."/>
            <person name="Mueller R.-W."/>
            <person name="Bruemmer F."/>
            <person name="Labrenz M."/>
            <person name="Spormann A.M."/>
            <person name="Op Den Camp H."/>
            <person name="Overmann J."/>
            <person name="Amann R."/>
            <person name="Jetten M.S.M."/>
            <person name="Mascher T."/>
            <person name="Medema M.H."/>
            <person name="Devos D.P."/>
            <person name="Kaster A.-K."/>
            <person name="Ovreas L."/>
            <person name="Rohde M."/>
            <person name="Galperin M.Y."/>
            <person name="Jogler C."/>
        </authorList>
    </citation>
    <scope>NUCLEOTIDE SEQUENCE [LARGE SCALE GENOMIC DNA]</scope>
    <source>
        <strain evidence="1 2">Pan14r</strain>
    </source>
</reference>
<evidence type="ECO:0000313" key="2">
    <source>
        <dbReference type="Proteomes" id="UP000317238"/>
    </source>
</evidence>
<evidence type="ECO:0000313" key="1">
    <source>
        <dbReference type="EMBL" id="TWT71243.1"/>
    </source>
</evidence>
<name>A0A5C5Y8U6_9PLAN</name>
<organism evidence="1 2">
    <name type="scientific">Crateriforma conspicua</name>
    <dbReference type="NCBI Taxonomy" id="2527996"/>
    <lineage>
        <taxon>Bacteria</taxon>
        <taxon>Pseudomonadati</taxon>
        <taxon>Planctomycetota</taxon>
        <taxon>Planctomycetia</taxon>
        <taxon>Planctomycetales</taxon>
        <taxon>Planctomycetaceae</taxon>
        <taxon>Crateriforma</taxon>
    </lineage>
</organism>
<dbReference type="Proteomes" id="UP000317238">
    <property type="component" value="Unassembled WGS sequence"/>
</dbReference>
<dbReference type="Gene3D" id="1.25.40.10">
    <property type="entry name" value="Tetratricopeptide repeat domain"/>
    <property type="match status" value="2"/>
</dbReference>
<proteinExistence type="predicted"/>